<reference evidence="2 3" key="1">
    <citation type="submission" date="2017-09" db="EMBL/GenBank/DDBJ databases">
        <title>Biodiversity and function of Thalassospira species in the particle-attached aromatic-hydrocarbon-degrading consortia from the surface seawater of the South China Sea.</title>
        <authorList>
            <person name="Dong C."/>
            <person name="Liu R."/>
            <person name="Shao Z."/>
        </authorList>
    </citation>
    <scope>NUCLEOTIDE SEQUENCE [LARGE SCALE GENOMIC DNA]</scope>
    <source>
        <strain evidence="2 3">CSC1P2</strain>
    </source>
</reference>
<name>A0A2N3KY49_9PROT</name>
<dbReference type="OrthoDB" id="7224166at2"/>
<proteinExistence type="predicted"/>
<feature type="compositionally biased region" description="Basic and acidic residues" evidence="1">
    <location>
        <begin position="28"/>
        <end position="45"/>
    </location>
</feature>
<evidence type="ECO:0000313" key="2">
    <source>
        <dbReference type="EMBL" id="PKR55410.1"/>
    </source>
</evidence>
<organism evidence="2 3">
    <name type="scientific">Thalassospira marina</name>
    <dbReference type="NCBI Taxonomy" id="2048283"/>
    <lineage>
        <taxon>Bacteria</taxon>
        <taxon>Pseudomonadati</taxon>
        <taxon>Pseudomonadota</taxon>
        <taxon>Alphaproteobacteria</taxon>
        <taxon>Rhodospirillales</taxon>
        <taxon>Thalassospiraceae</taxon>
        <taxon>Thalassospira</taxon>
    </lineage>
</organism>
<dbReference type="EMBL" id="NWTK01000002">
    <property type="protein sequence ID" value="PKR55410.1"/>
    <property type="molecule type" value="Genomic_DNA"/>
</dbReference>
<protein>
    <recommendedName>
        <fullName evidence="4">Portal protein</fullName>
    </recommendedName>
</protein>
<dbReference type="RefSeq" id="WP_101264459.1">
    <property type="nucleotide sequence ID" value="NZ_NWTK01000002.1"/>
</dbReference>
<comment type="caution">
    <text evidence="2">The sequence shown here is derived from an EMBL/GenBank/DDBJ whole genome shotgun (WGS) entry which is preliminary data.</text>
</comment>
<sequence length="625" mass="71386">MDDHGEMLKPGSDRYWEAQLEMSERREQEFRQNGEKVVQRYKAERPTTGTKSSRMNILYSNTETLKGALYGKTAKPDARRRYHDADPVGKQTAEVLERALAFVTDDPDVDVDSDIEAAIQDRLLPGRGVVRVVYRPVIAEMEQSTLGLDEEGTEAVSTEMVEYVADQRIEFHHVYWKDYRQGQARNWRDVPWVAFRHEKTTEEMVADGIDEAIAKSVPKNSKPDDCSEEDRNLLAKAEVWEIWCKETRKRYWYVKGFKVLKSDDDPYGLSGFFPVPAPLLAVTTSDSLIPVPDYHEYEDQAEELDRITTRINRLVDALRRRGIYNSEIDDGVLSKLATAKDNQFIPVKNWAQFVQTGGMQTAFQNEDISPIMAVVSGLYEQRATLIQSIYEITGISDVIRGSSNPNETATAQRLKGQFGSMRLQKQQKAVAKFVRDLYRIAAELIAEHFEPEVLSRMTGIQVDGQMIAIMRDDKLRGFRVDIETDSTVFEDAEAEKQSAVELVSAVTQFLGQAAQLSGAVPEMTPLMFDLLSMTVRRFKGGRQIEDTIDQTRNQIMARLQQQQSQPPVNPEMEKLKQEGQIKQAEMHQDGQLEIRKQNQEFELKKREQDMDTRIELFKAAGQGMM</sequence>
<feature type="region of interest" description="Disordered" evidence="1">
    <location>
        <begin position="28"/>
        <end position="52"/>
    </location>
</feature>
<dbReference type="AlphaFoldDB" id="A0A2N3KY49"/>
<evidence type="ECO:0000256" key="1">
    <source>
        <dbReference type="SAM" id="MobiDB-lite"/>
    </source>
</evidence>
<evidence type="ECO:0000313" key="3">
    <source>
        <dbReference type="Proteomes" id="UP000233597"/>
    </source>
</evidence>
<evidence type="ECO:0008006" key="4">
    <source>
        <dbReference type="Google" id="ProtNLM"/>
    </source>
</evidence>
<gene>
    <name evidence="2" type="ORF">COO20_04365</name>
</gene>
<accession>A0A2N3KY49</accession>
<dbReference type="Proteomes" id="UP000233597">
    <property type="component" value="Unassembled WGS sequence"/>
</dbReference>